<feature type="compositionally biased region" description="Low complexity" evidence="1">
    <location>
        <begin position="144"/>
        <end position="180"/>
    </location>
</feature>
<evidence type="ECO:0000313" key="3">
    <source>
        <dbReference type="Proteomes" id="UP000886602"/>
    </source>
</evidence>
<feature type="compositionally biased region" description="Basic and acidic residues" evidence="1">
    <location>
        <begin position="129"/>
        <end position="143"/>
    </location>
</feature>
<evidence type="ECO:0000256" key="1">
    <source>
        <dbReference type="SAM" id="MobiDB-lite"/>
    </source>
</evidence>
<gene>
    <name evidence="2" type="ORF">IPJ48_15365</name>
</gene>
<name>A0A9D7FGG2_9RHOO</name>
<feature type="region of interest" description="Disordered" evidence="1">
    <location>
        <begin position="83"/>
        <end position="209"/>
    </location>
</feature>
<protein>
    <submittedName>
        <fullName evidence="2">Uncharacterized protein</fullName>
    </submittedName>
</protein>
<dbReference type="EMBL" id="JADJNC010000028">
    <property type="protein sequence ID" value="MBK7424341.1"/>
    <property type="molecule type" value="Genomic_DNA"/>
</dbReference>
<organism evidence="2 3">
    <name type="scientific">Candidatus Propionivibrio dominans</name>
    <dbReference type="NCBI Taxonomy" id="2954373"/>
    <lineage>
        <taxon>Bacteria</taxon>
        <taxon>Pseudomonadati</taxon>
        <taxon>Pseudomonadota</taxon>
        <taxon>Betaproteobacteria</taxon>
        <taxon>Rhodocyclales</taxon>
        <taxon>Rhodocyclaceae</taxon>
        <taxon>Propionivibrio</taxon>
    </lineage>
</organism>
<accession>A0A9D7FGG2</accession>
<sequence length="252" mass="27552">MTEPRQDLPTDPQVSRLYREHAQAEPSDAIDQRILARARQAVTARSSGTRSTGWWSRWRMPLTLLTTVMLTVTLTLLVERQPGDLSTQPGVEKIRSESVQDRVETQSKKQAEAAAPARTMQAPAAPSVKESRPPHADSRERDASSASKIAAEQAPAAPAAADKAESTAPAAANAASQGASRGELRAAPEFSADRPTAAPLAKSRADSTRTPELWLEEIRALRSAGKSEEAERQLREFRRAHPDYTLPEEFRK</sequence>
<feature type="compositionally biased region" description="Basic and acidic residues" evidence="1">
    <location>
        <begin position="92"/>
        <end position="111"/>
    </location>
</feature>
<reference evidence="2" key="1">
    <citation type="submission" date="2020-10" db="EMBL/GenBank/DDBJ databases">
        <title>Connecting structure to function with the recovery of over 1000 high-quality activated sludge metagenome-assembled genomes encoding full-length rRNA genes using long-read sequencing.</title>
        <authorList>
            <person name="Singleton C.M."/>
            <person name="Petriglieri F."/>
            <person name="Kristensen J.M."/>
            <person name="Kirkegaard R.H."/>
            <person name="Michaelsen T.Y."/>
            <person name="Andersen M.H."/>
            <person name="Karst S.M."/>
            <person name="Dueholm M.S."/>
            <person name="Nielsen P.H."/>
            <person name="Albertsen M."/>
        </authorList>
    </citation>
    <scope>NUCLEOTIDE SEQUENCE</scope>
    <source>
        <strain evidence="2">EsbW_18-Q3-R4-48_MAXAC.044</strain>
    </source>
</reference>
<dbReference type="Proteomes" id="UP000886602">
    <property type="component" value="Unassembled WGS sequence"/>
</dbReference>
<evidence type="ECO:0000313" key="2">
    <source>
        <dbReference type="EMBL" id="MBK7424341.1"/>
    </source>
</evidence>
<feature type="compositionally biased region" description="Low complexity" evidence="1">
    <location>
        <begin position="112"/>
        <end position="126"/>
    </location>
</feature>
<dbReference type="AlphaFoldDB" id="A0A9D7FGG2"/>
<comment type="caution">
    <text evidence="2">The sequence shown here is derived from an EMBL/GenBank/DDBJ whole genome shotgun (WGS) entry which is preliminary data.</text>
</comment>
<proteinExistence type="predicted"/>